<dbReference type="GO" id="GO:0006310">
    <property type="term" value="P:DNA recombination"/>
    <property type="evidence" value="ECO:0007669"/>
    <property type="project" value="UniProtKB-UniRule"/>
</dbReference>
<reference evidence="7" key="1">
    <citation type="submission" date="2016-10" db="EMBL/GenBank/DDBJ databases">
        <authorList>
            <person name="Varghese N."/>
            <person name="Submissions S."/>
        </authorList>
    </citation>
    <scope>NUCLEOTIDE SEQUENCE [LARGE SCALE GENOMIC DNA]</scope>
    <source>
        <strain evidence="7">DSM 24499</strain>
    </source>
</reference>
<evidence type="ECO:0000256" key="3">
    <source>
        <dbReference type="ARBA" id="ARBA00023204"/>
    </source>
</evidence>
<dbReference type="PANTHER" id="PTHR33991:SF1">
    <property type="entry name" value="DNA REPAIR PROTEIN RECO"/>
    <property type="match status" value="1"/>
</dbReference>
<comment type="function">
    <text evidence="4">Involved in DNA repair and RecF pathway recombination.</text>
</comment>
<keyword evidence="7" id="KW-1185">Reference proteome</keyword>
<sequence length="239" mass="27545">MIVTTKAIVISALKYGEADLIVNLYSLESGLRTYMLRGILKSKKGKFKVSQFQLLTQLDIVASHKNKGTLEYLKDAKVINTYTSLHTNMVKASMVMFIAEILKSAIREEESNPAMYHFLETAFSWMDLHDKIANFHIMFLLKLSGFLGFQPDDLNTEQPFFNLLEGTFEPVKTNEYCIEGENLDILRAFLNVSFNDMQQVKLTGEQRSNFLKMLLLYYELHIEGFRKPKSLTVLNEIFN</sequence>
<dbReference type="InterPro" id="IPR003717">
    <property type="entry name" value="RecO"/>
</dbReference>
<dbReference type="GO" id="GO:0006302">
    <property type="term" value="P:double-strand break repair"/>
    <property type="evidence" value="ECO:0007669"/>
    <property type="project" value="TreeGrafter"/>
</dbReference>
<dbReference type="InterPro" id="IPR022572">
    <property type="entry name" value="DNA_rep/recomb_RecO_N"/>
</dbReference>
<feature type="domain" description="DNA replication/recombination mediator RecO N-terminal" evidence="5">
    <location>
        <begin position="1"/>
        <end position="82"/>
    </location>
</feature>
<dbReference type="Gene3D" id="2.40.50.140">
    <property type="entry name" value="Nucleic acid-binding proteins"/>
    <property type="match status" value="1"/>
</dbReference>
<dbReference type="InterPro" id="IPR037278">
    <property type="entry name" value="ARFGAP/RecO"/>
</dbReference>
<evidence type="ECO:0000256" key="2">
    <source>
        <dbReference type="ARBA" id="ARBA00023172"/>
    </source>
</evidence>
<dbReference type="STRING" id="1334022.SAMN04487907_101635"/>
<evidence type="ECO:0000256" key="1">
    <source>
        <dbReference type="ARBA" id="ARBA00022763"/>
    </source>
</evidence>
<dbReference type="Proteomes" id="UP000199438">
    <property type="component" value="Unassembled WGS sequence"/>
</dbReference>
<evidence type="ECO:0000313" key="6">
    <source>
        <dbReference type="EMBL" id="SFB78637.1"/>
    </source>
</evidence>
<dbReference type="GO" id="GO:0043590">
    <property type="term" value="C:bacterial nucleoid"/>
    <property type="evidence" value="ECO:0007669"/>
    <property type="project" value="TreeGrafter"/>
</dbReference>
<evidence type="ECO:0000313" key="7">
    <source>
        <dbReference type="Proteomes" id="UP000199438"/>
    </source>
</evidence>
<keyword evidence="1 4" id="KW-0227">DNA damage</keyword>
<dbReference type="EMBL" id="FOKV01000001">
    <property type="protein sequence ID" value="SFB78637.1"/>
    <property type="molecule type" value="Genomic_DNA"/>
</dbReference>
<gene>
    <name evidence="4" type="primary">recO</name>
    <name evidence="6" type="ORF">SAMN04487907_101635</name>
</gene>
<dbReference type="RefSeq" id="WP_092539919.1">
    <property type="nucleotide sequence ID" value="NZ_FOKV01000001.1"/>
</dbReference>
<protein>
    <recommendedName>
        <fullName evidence="4">DNA repair protein RecO</fullName>
    </recommendedName>
    <alternativeName>
        <fullName evidence="4">Recombination protein O</fullName>
    </alternativeName>
</protein>
<evidence type="ECO:0000256" key="4">
    <source>
        <dbReference type="HAMAP-Rule" id="MF_00201"/>
    </source>
</evidence>
<dbReference type="OrthoDB" id="9789152at2"/>
<dbReference type="InterPro" id="IPR012340">
    <property type="entry name" value="NA-bd_OB-fold"/>
</dbReference>
<dbReference type="HAMAP" id="MF_00201">
    <property type="entry name" value="RecO"/>
    <property type="match status" value="1"/>
</dbReference>
<proteinExistence type="inferred from homology"/>
<dbReference type="PANTHER" id="PTHR33991">
    <property type="entry name" value="DNA REPAIR PROTEIN RECO"/>
    <property type="match status" value="1"/>
</dbReference>
<comment type="similarity">
    <text evidence="4">Belongs to the RecO family.</text>
</comment>
<keyword evidence="2 4" id="KW-0233">DNA recombination</keyword>
<keyword evidence="3 4" id="KW-0234">DNA repair</keyword>
<evidence type="ECO:0000259" key="5">
    <source>
        <dbReference type="Pfam" id="PF11967"/>
    </source>
</evidence>
<organism evidence="6 7">
    <name type="scientific">Zunongwangia mangrovi</name>
    <dbReference type="NCBI Taxonomy" id="1334022"/>
    <lineage>
        <taxon>Bacteria</taxon>
        <taxon>Pseudomonadati</taxon>
        <taxon>Bacteroidota</taxon>
        <taxon>Flavobacteriia</taxon>
        <taxon>Flavobacteriales</taxon>
        <taxon>Flavobacteriaceae</taxon>
        <taxon>Zunongwangia</taxon>
    </lineage>
</organism>
<dbReference type="SUPFAM" id="SSF57863">
    <property type="entry name" value="ArfGap/RecO-like zinc finger"/>
    <property type="match status" value="1"/>
</dbReference>
<dbReference type="Pfam" id="PF02565">
    <property type="entry name" value="RecO_C"/>
    <property type="match status" value="1"/>
</dbReference>
<dbReference type="NCBIfam" id="TIGR00613">
    <property type="entry name" value="reco"/>
    <property type="match status" value="1"/>
</dbReference>
<dbReference type="SUPFAM" id="SSF50249">
    <property type="entry name" value="Nucleic acid-binding proteins"/>
    <property type="match status" value="1"/>
</dbReference>
<dbReference type="Pfam" id="PF11967">
    <property type="entry name" value="RecO_N"/>
    <property type="match status" value="1"/>
</dbReference>
<dbReference type="AlphaFoldDB" id="A0A1I1DUY1"/>
<accession>A0A1I1DUY1</accession>
<name>A0A1I1DUY1_9FLAO</name>